<dbReference type="GO" id="GO:0000156">
    <property type="term" value="F:phosphorelay response regulator activity"/>
    <property type="evidence" value="ECO:0007669"/>
    <property type="project" value="TreeGrafter"/>
</dbReference>
<organism evidence="14 15">
    <name type="scientific">Thermonema lapsum</name>
    <dbReference type="NCBI Taxonomy" id="28195"/>
    <lineage>
        <taxon>Bacteria</taxon>
        <taxon>Pseudomonadati</taxon>
        <taxon>Bacteroidota</taxon>
        <taxon>Cytophagia</taxon>
        <taxon>Cytophagales</taxon>
        <taxon>Thermonemataceae</taxon>
        <taxon>Thermonema</taxon>
    </lineage>
</organism>
<feature type="domain" description="HAMP" evidence="13">
    <location>
        <begin position="302"/>
        <end position="363"/>
    </location>
</feature>
<dbReference type="GO" id="GO:0016020">
    <property type="term" value="C:membrane"/>
    <property type="evidence" value="ECO:0007669"/>
    <property type="project" value="UniProtKB-SubCell"/>
</dbReference>
<dbReference type="AlphaFoldDB" id="A0A846MT84"/>
<evidence type="ECO:0000256" key="6">
    <source>
        <dbReference type="ARBA" id="ARBA00022741"/>
    </source>
</evidence>
<sequence>MWSVIKRWSVRYKLFASYAFFIALLGGLMAISLSFYNKRRSISLLSQQMTNVMIQTLQLVKIEQSFFLTDLKKSYFYRYGRSELIDKHKQLYTHIQQTIDTLLKAPLVQGSDIQLHLKDAREQLSIYRDKLNQTVVIVQRMGYNNYGEYGEVMRLAKAIEQVSGLPRAEWMEVRLMEQKAMKSMDSANQEELKAALERFRRLAHRRLPAAALRELEQLLAEYESHLRWYFIYYRQIGEEQEGEGLRFELRRSADRAIYALERALGEVAAQDSRLQGQFQNIMIVSFLIMLILSLTFGYFLSYLMTIPLQHLTRVMRRYTSYITEGQYDRIHSFYAVQKFTEDELGELTESFNRLLFSLQEALNNLEAKQEELEEANATLADINRQLEASNKALEDRNKKLHQISLEVSQKAEENALQRKLIEHELRIKEKIYTVISQEIRAPLSTLKGFLILLTSHENMLDAEEKKDLWQRMLGELEKVLLHLQDILQWMQQQSTAALDSSICFDLVRHIRDSVEQSRPFIEAKQLSLHFQDTCKRVVAAKIEKDVLSFVIRNLLSNAIRMTPPQGSVRINIECPEDNHLKVCIQDNGVGFSEAEMKAYQEGVQKISYQEKSKFNTAVLNLLMCYDFITKSGGSFSVESTPERGTKVCFTLLLVNYGMNVTQADKQH</sequence>
<dbReference type="Gene3D" id="1.10.287.130">
    <property type="match status" value="1"/>
</dbReference>
<keyword evidence="9" id="KW-0902">Two-component regulatory system</keyword>
<evidence type="ECO:0000256" key="11">
    <source>
        <dbReference type="SAM" id="Phobius"/>
    </source>
</evidence>
<evidence type="ECO:0000256" key="1">
    <source>
        <dbReference type="ARBA" id="ARBA00000085"/>
    </source>
</evidence>
<dbReference type="InterPro" id="IPR036097">
    <property type="entry name" value="HisK_dim/P_sf"/>
</dbReference>
<evidence type="ECO:0000256" key="9">
    <source>
        <dbReference type="ARBA" id="ARBA00023012"/>
    </source>
</evidence>
<name>A0A846MT84_9BACT</name>
<evidence type="ECO:0000313" key="15">
    <source>
        <dbReference type="Proteomes" id="UP000537126"/>
    </source>
</evidence>
<feature type="transmembrane region" description="Helical" evidence="11">
    <location>
        <begin position="281"/>
        <end position="304"/>
    </location>
</feature>
<accession>A0A846MT84</accession>
<reference evidence="14 15" key="1">
    <citation type="submission" date="2020-03" db="EMBL/GenBank/DDBJ databases">
        <title>Genomic Encyclopedia of Type Strains, Phase IV (KMG-IV): sequencing the most valuable type-strain genomes for metagenomic binning, comparative biology and taxonomic classification.</title>
        <authorList>
            <person name="Goeker M."/>
        </authorList>
    </citation>
    <scope>NUCLEOTIDE SEQUENCE [LARGE SCALE GENOMIC DNA]</scope>
    <source>
        <strain evidence="14 15">DSM 5718</strain>
    </source>
</reference>
<feature type="transmembrane region" description="Helical" evidence="11">
    <location>
        <begin position="15"/>
        <end position="36"/>
    </location>
</feature>
<dbReference type="PROSITE" id="PS50885">
    <property type="entry name" value="HAMP"/>
    <property type="match status" value="1"/>
</dbReference>
<dbReference type="InterPro" id="IPR005467">
    <property type="entry name" value="His_kinase_dom"/>
</dbReference>
<comment type="subcellular location">
    <subcellularLocation>
        <location evidence="2">Membrane</location>
    </subcellularLocation>
</comment>
<keyword evidence="15" id="KW-1185">Reference proteome</keyword>
<proteinExistence type="predicted"/>
<dbReference type="PANTHER" id="PTHR42878">
    <property type="entry name" value="TWO-COMPONENT HISTIDINE KINASE"/>
    <property type="match status" value="1"/>
</dbReference>
<gene>
    <name evidence="14" type="ORF">FHS56_002194</name>
</gene>
<dbReference type="SUPFAM" id="SSF55874">
    <property type="entry name" value="ATPase domain of HSP90 chaperone/DNA topoisomerase II/histidine kinase"/>
    <property type="match status" value="1"/>
</dbReference>
<dbReference type="EMBL" id="JAASRN010000004">
    <property type="protein sequence ID" value="NIK74665.1"/>
    <property type="molecule type" value="Genomic_DNA"/>
</dbReference>
<keyword evidence="11" id="KW-0812">Transmembrane</keyword>
<dbReference type="GO" id="GO:0000155">
    <property type="term" value="F:phosphorelay sensor kinase activity"/>
    <property type="evidence" value="ECO:0007669"/>
    <property type="project" value="InterPro"/>
</dbReference>
<dbReference type="GO" id="GO:0030295">
    <property type="term" value="F:protein kinase activator activity"/>
    <property type="evidence" value="ECO:0007669"/>
    <property type="project" value="TreeGrafter"/>
</dbReference>
<evidence type="ECO:0000313" key="14">
    <source>
        <dbReference type="EMBL" id="NIK74665.1"/>
    </source>
</evidence>
<evidence type="ECO:0000256" key="4">
    <source>
        <dbReference type="ARBA" id="ARBA00022553"/>
    </source>
</evidence>
<dbReference type="RefSeq" id="WP_166920650.1">
    <property type="nucleotide sequence ID" value="NZ_JAASRN010000004.1"/>
</dbReference>
<dbReference type="CDD" id="cd06225">
    <property type="entry name" value="HAMP"/>
    <property type="match status" value="1"/>
</dbReference>
<dbReference type="SMART" id="SM00387">
    <property type="entry name" value="HATPase_c"/>
    <property type="match status" value="1"/>
</dbReference>
<dbReference type="InterPro" id="IPR036890">
    <property type="entry name" value="HATPase_C_sf"/>
</dbReference>
<dbReference type="InterPro" id="IPR050351">
    <property type="entry name" value="BphY/WalK/GraS-like"/>
</dbReference>
<keyword evidence="6" id="KW-0547">Nucleotide-binding</keyword>
<dbReference type="InterPro" id="IPR003660">
    <property type="entry name" value="HAMP_dom"/>
</dbReference>
<comment type="caution">
    <text evidence="14">The sequence shown here is derived from an EMBL/GenBank/DDBJ whole genome shotgun (WGS) entry which is preliminary data.</text>
</comment>
<evidence type="ECO:0000256" key="8">
    <source>
        <dbReference type="ARBA" id="ARBA00022840"/>
    </source>
</evidence>
<dbReference type="InterPro" id="IPR003594">
    <property type="entry name" value="HATPase_dom"/>
</dbReference>
<evidence type="ECO:0000259" key="12">
    <source>
        <dbReference type="PROSITE" id="PS50109"/>
    </source>
</evidence>
<dbReference type="PROSITE" id="PS50109">
    <property type="entry name" value="HIS_KIN"/>
    <property type="match status" value="1"/>
</dbReference>
<dbReference type="PANTHER" id="PTHR42878:SF7">
    <property type="entry name" value="SENSOR HISTIDINE KINASE GLRK"/>
    <property type="match status" value="1"/>
</dbReference>
<evidence type="ECO:0000256" key="7">
    <source>
        <dbReference type="ARBA" id="ARBA00022777"/>
    </source>
</evidence>
<dbReference type="Pfam" id="PF02518">
    <property type="entry name" value="HATPase_c"/>
    <property type="match status" value="1"/>
</dbReference>
<keyword evidence="7 14" id="KW-0418">Kinase</keyword>
<dbReference type="SUPFAM" id="SSF47384">
    <property type="entry name" value="Homodimeric domain of signal transducing histidine kinase"/>
    <property type="match status" value="1"/>
</dbReference>
<dbReference type="EC" id="2.7.13.3" evidence="3"/>
<keyword evidence="5" id="KW-0808">Transferase</keyword>
<feature type="coiled-coil region" evidence="10">
    <location>
        <begin position="355"/>
        <end position="403"/>
    </location>
</feature>
<feature type="domain" description="Histidine kinase" evidence="12">
    <location>
        <begin position="434"/>
        <end position="655"/>
    </location>
</feature>
<comment type="catalytic activity">
    <reaction evidence="1">
        <text>ATP + protein L-histidine = ADP + protein N-phospho-L-histidine.</text>
        <dbReference type="EC" id="2.7.13.3"/>
    </reaction>
</comment>
<keyword evidence="11" id="KW-1133">Transmembrane helix</keyword>
<protein>
    <recommendedName>
        <fullName evidence="3">histidine kinase</fullName>
        <ecNumber evidence="3">2.7.13.3</ecNumber>
    </recommendedName>
</protein>
<dbReference type="Proteomes" id="UP000537126">
    <property type="component" value="Unassembled WGS sequence"/>
</dbReference>
<dbReference type="GO" id="GO:0007234">
    <property type="term" value="P:osmosensory signaling via phosphorelay pathway"/>
    <property type="evidence" value="ECO:0007669"/>
    <property type="project" value="TreeGrafter"/>
</dbReference>
<keyword evidence="4" id="KW-0597">Phosphoprotein</keyword>
<keyword evidence="11" id="KW-0472">Membrane</keyword>
<evidence type="ECO:0000256" key="2">
    <source>
        <dbReference type="ARBA" id="ARBA00004370"/>
    </source>
</evidence>
<evidence type="ECO:0000259" key="13">
    <source>
        <dbReference type="PROSITE" id="PS50885"/>
    </source>
</evidence>
<evidence type="ECO:0000256" key="3">
    <source>
        <dbReference type="ARBA" id="ARBA00012438"/>
    </source>
</evidence>
<evidence type="ECO:0000256" key="5">
    <source>
        <dbReference type="ARBA" id="ARBA00022679"/>
    </source>
</evidence>
<evidence type="ECO:0000256" key="10">
    <source>
        <dbReference type="SAM" id="Coils"/>
    </source>
</evidence>
<keyword evidence="8" id="KW-0067">ATP-binding</keyword>
<dbReference type="GO" id="GO:0005524">
    <property type="term" value="F:ATP binding"/>
    <property type="evidence" value="ECO:0007669"/>
    <property type="project" value="UniProtKB-KW"/>
</dbReference>
<keyword evidence="10" id="KW-0175">Coiled coil</keyword>
<dbReference type="Gene3D" id="3.30.565.10">
    <property type="entry name" value="Histidine kinase-like ATPase, C-terminal domain"/>
    <property type="match status" value="1"/>
</dbReference>
<dbReference type="Gene3D" id="6.10.340.10">
    <property type="match status" value="1"/>
</dbReference>